<dbReference type="OrthoDB" id="3249754at2759"/>
<proteinExistence type="predicted"/>
<accession>A0A2R6NX55</accession>
<evidence type="ECO:0000313" key="1">
    <source>
        <dbReference type="EMBL" id="PSR78982.1"/>
    </source>
</evidence>
<dbReference type="CDD" id="cd09917">
    <property type="entry name" value="F-box_SF"/>
    <property type="match status" value="1"/>
</dbReference>
<protein>
    <recommendedName>
        <fullName evidence="3">F-box domain-containing protein</fullName>
    </recommendedName>
</protein>
<evidence type="ECO:0000313" key="2">
    <source>
        <dbReference type="Proteomes" id="UP000186601"/>
    </source>
</evidence>
<dbReference type="EMBL" id="MLYV02000712">
    <property type="protein sequence ID" value="PSR78982.1"/>
    <property type="molecule type" value="Genomic_DNA"/>
</dbReference>
<reference evidence="1 2" key="1">
    <citation type="submission" date="2018-02" db="EMBL/GenBank/DDBJ databases">
        <title>Genome sequence of the basidiomycete white-rot fungus Phlebia centrifuga.</title>
        <authorList>
            <person name="Granchi Z."/>
            <person name="Peng M."/>
            <person name="de Vries R.P."/>
            <person name="Hilden K."/>
            <person name="Makela M.R."/>
            <person name="Grigoriev I."/>
            <person name="Riley R."/>
        </authorList>
    </citation>
    <scope>NUCLEOTIDE SEQUENCE [LARGE SCALE GENOMIC DNA]</scope>
    <source>
        <strain evidence="1 2">FBCC195</strain>
    </source>
</reference>
<sequence length="365" mass="41499">MSCTLCRLPFTPHKTSVDPYPPPPGLLTDRQYRYFINGVAIGQYLPTVLLKVEWLDQGFFGGYTGAVMVLKWESDGGTVMVFHTVCASILRRIFKCEDESNESIIKLCEIEFILGRPLQGLDGGRLPRVGYEDVGDEKLDLRPYYYLEEHGDLMRFDYEMFKNNGHSWALNKPDAFPRFRNTVAPTRFPGPPLKETTDILTKQPIDILHVLLPYLPNPSFVRLLSTCRTFRHAALTTFQAHARQRVLELGWAVPLSGEYASASQSIREQDIMVDPDAPPFDGDWLFYLSSIHKSQSLRARRRLWAIGEEIFHAVEEHRIASGYDEAISTEDTPESRTRKQLERHVGDPLAATLRKLGSLKVGGRS</sequence>
<dbReference type="AlphaFoldDB" id="A0A2R6NX55"/>
<comment type="caution">
    <text evidence="1">The sequence shown here is derived from an EMBL/GenBank/DDBJ whole genome shotgun (WGS) entry which is preliminary data.</text>
</comment>
<organism evidence="1 2">
    <name type="scientific">Hermanssonia centrifuga</name>
    <dbReference type="NCBI Taxonomy" id="98765"/>
    <lineage>
        <taxon>Eukaryota</taxon>
        <taxon>Fungi</taxon>
        <taxon>Dikarya</taxon>
        <taxon>Basidiomycota</taxon>
        <taxon>Agaricomycotina</taxon>
        <taxon>Agaricomycetes</taxon>
        <taxon>Polyporales</taxon>
        <taxon>Meruliaceae</taxon>
        <taxon>Hermanssonia</taxon>
    </lineage>
</organism>
<gene>
    <name evidence="1" type="ORF">PHLCEN_2v7169</name>
</gene>
<keyword evidence="2" id="KW-1185">Reference proteome</keyword>
<evidence type="ECO:0008006" key="3">
    <source>
        <dbReference type="Google" id="ProtNLM"/>
    </source>
</evidence>
<dbReference type="Proteomes" id="UP000186601">
    <property type="component" value="Unassembled WGS sequence"/>
</dbReference>
<name>A0A2R6NX55_9APHY</name>